<organism evidence="2 3">
    <name type="scientific">Leptospirillum ferrooxidans (strain C2-3)</name>
    <dbReference type="NCBI Taxonomy" id="1162668"/>
    <lineage>
        <taxon>Bacteria</taxon>
        <taxon>Pseudomonadati</taxon>
        <taxon>Nitrospirota</taxon>
        <taxon>Nitrospiria</taxon>
        <taxon>Nitrospirales</taxon>
        <taxon>Nitrospiraceae</taxon>
        <taxon>Leptospirillum</taxon>
    </lineage>
</organism>
<evidence type="ECO:0000256" key="1">
    <source>
        <dbReference type="PROSITE-ProRule" id="PRU00339"/>
    </source>
</evidence>
<keyword evidence="3" id="KW-1185">Reference proteome</keyword>
<dbReference type="InterPro" id="IPR019734">
    <property type="entry name" value="TPR_rpt"/>
</dbReference>
<feature type="repeat" description="TPR" evidence="1">
    <location>
        <begin position="217"/>
        <end position="250"/>
    </location>
</feature>
<dbReference type="AlphaFoldDB" id="I0IL37"/>
<dbReference type="RefSeq" id="WP_014448479.1">
    <property type="nucleotide sequence ID" value="NC_017094.1"/>
</dbReference>
<evidence type="ECO:0000313" key="3">
    <source>
        <dbReference type="Proteomes" id="UP000007382"/>
    </source>
</evidence>
<dbReference type="eggNOG" id="COG0457">
    <property type="taxonomic scope" value="Bacteria"/>
</dbReference>
<dbReference type="HOGENOM" id="CLU_384410_0_0_0"/>
<dbReference type="Proteomes" id="UP000007382">
    <property type="component" value="Chromosome"/>
</dbReference>
<gene>
    <name evidence="2" type="ordered locus">LFE_0264</name>
</gene>
<dbReference type="KEGG" id="lfc:LFE_0264"/>
<dbReference type="Gene3D" id="1.25.40.10">
    <property type="entry name" value="Tetratricopeptide repeat domain"/>
    <property type="match status" value="3"/>
</dbReference>
<protein>
    <recommendedName>
        <fullName evidence="4">Tetratricopeptide repeat protein</fullName>
    </recommendedName>
</protein>
<dbReference type="OrthoDB" id="9815535at2"/>
<dbReference type="EMBL" id="AP012342">
    <property type="protein sequence ID" value="BAM05986.1"/>
    <property type="molecule type" value="Genomic_DNA"/>
</dbReference>
<evidence type="ECO:0000313" key="2">
    <source>
        <dbReference type="EMBL" id="BAM05986.1"/>
    </source>
</evidence>
<dbReference type="PATRIC" id="fig|1162668.3.peg.306"/>
<keyword evidence="1" id="KW-0802">TPR repeat</keyword>
<dbReference type="InterPro" id="IPR011990">
    <property type="entry name" value="TPR-like_helical_dom_sf"/>
</dbReference>
<name>I0IL37_LEPFC</name>
<dbReference type="STRING" id="1162668.LFE_0264"/>
<dbReference type="SUPFAM" id="SSF48452">
    <property type="entry name" value="TPR-like"/>
    <property type="match status" value="2"/>
</dbReference>
<proteinExistence type="predicted"/>
<reference evidence="2 3" key="1">
    <citation type="journal article" date="2012" name="J. Bacteriol.">
        <title>Complete Genome Sequence of Leptospirillum ferrooxidans Strain C2-3, Isolated from a Fresh Volcanic Ash Deposit on the Island of Miyake, Japan.</title>
        <authorList>
            <person name="Fujimura R."/>
            <person name="Sato Y."/>
            <person name="Nishizawa T."/>
            <person name="Oshima K."/>
            <person name="Kim S.-W."/>
            <person name="Hattori M."/>
            <person name="Kamijo T."/>
            <person name="Ohta H."/>
        </authorList>
    </citation>
    <scope>NUCLEOTIDE SEQUENCE [LARGE SCALE GENOMIC DNA]</scope>
    <source>
        <strain evidence="2 3">C2-3</strain>
    </source>
</reference>
<accession>I0IL37</accession>
<reference evidence="3" key="2">
    <citation type="submission" date="2012-03" db="EMBL/GenBank/DDBJ databases">
        <title>The complete genome sequence of the pioneer microbe on fresh volcanic deposit, Leptospirillum ferrooxidans strain C2-3.</title>
        <authorList>
            <person name="Fujimura R."/>
            <person name="Sato Y."/>
            <person name="Nishizawa T."/>
            <person name="Nanba K."/>
            <person name="Oshima K."/>
            <person name="Hattori M."/>
            <person name="Kamijo T."/>
            <person name="Ohta H."/>
        </authorList>
    </citation>
    <scope>NUCLEOTIDE SEQUENCE [LARGE SCALE GENOMIC DNA]</scope>
    <source>
        <strain evidence="3">C2-3</strain>
    </source>
</reference>
<evidence type="ECO:0008006" key="4">
    <source>
        <dbReference type="Google" id="ProtNLM"/>
    </source>
</evidence>
<sequence length="726" mass="81067">MNFGCFGRFLGIVSALWIPTLHLSSEALASQLPDVSVPVSETADRIPSSGDHALFHELLKLKDSNGSPSGAREIFLKLKREHPGSVLIPRASLVMGEILVKKSLNLRHENDSSDPTIKEASRDLWRARMDLPQGSLRDEATEGLARLMFSEGLYPEARGMIDLGLRESPDGPFSISEKLLLAASWRRSGNPKKAMETLSSLGVDMETASGVSQSDRVHYLYEAGGVSLDLGNLPQAGEYYRAAIGLSPDYAYSHPKRLYDLALYSDRIGHDKRAFKLFREYLRRKPGGMHVPMAAYHMAELAGRLGKPQSRLARLAEVMRTYPHTEASDLSRVTLMKDKLKDLQSESHPSGQLKFLPPHQKSLNDRLIEDSDQIVRSGVTSRSRVEAASIMVPLLVSQKRFDLAFRVIHRLEIDADPQSSSGKRLLGLESAVLFRKILDMKNPSEDRRLLRMVHSYRNLVSPVLLDPRPTGMEMRNFSLEGKVLLRIARAHEGVKDDPGARRWLRQVLYHGGLAPRSGALKDLIALDLKSGDTLGAWRTGQELVALIQPGDSKGASWILDEEKVARKLGDMDREIPLLRSFVRDFPADPKAGWAEARLFRIHLLRNEFDQAERSARKALVLLAPGGSDQASLLTLLYRFGQMEVSLHRTKEAISLWEKFLRDGPSDPRRGWVMYQLGKLDEAEGKEQRAYRWYLSAAKAAINPDLASVARQKAKGISILFDGRSGS</sequence>
<dbReference type="PROSITE" id="PS50005">
    <property type="entry name" value="TPR"/>
    <property type="match status" value="1"/>
</dbReference>